<name>A0A5N7JT25_9PSED</name>
<dbReference type="Proteomes" id="UP000325438">
    <property type="component" value="Unassembled WGS sequence"/>
</dbReference>
<dbReference type="AlphaFoldDB" id="A0A5N7JT25"/>
<organism evidence="1 2">
    <name type="scientific">Pseudomonas kitaguniensis</name>
    <dbReference type="NCBI Taxonomy" id="2607908"/>
    <lineage>
        <taxon>Bacteria</taxon>
        <taxon>Pseudomonadati</taxon>
        <taxon>Pseudomonadota</taxon>
        <taxon>Gammaproteobacteria</taxon>
        <taxon>Pseudomonadales</taxon>
        <taxon>Pseudomonadaceae</taxon>
        <taxon>Pseudomonas</taxon>
    </lineage>
</organism>
<evidence type="ECO:0000313" key="2">
    <source>
        <dbReference type="Proteomes" id="UP000325438"/>
    </source>
</evidence>
<dbReference type="EMBL" id="VUBA01000059">
    <property type="protein sequence ID" value="MPQ84539.1"/>
    <property type="molecule type" value="Genomic_DNA"/>
</dbReference>
<comment type="caution">
    <text evidence="1">The sequence shown here is derived from an EMBL/GenBank/DDBJ whole genome shotgun (WGS) entry which is preliminary data.</text>
</comment>
<protein>
    <submittedName>
        <fullName evidence="1">Uncharacterized protein</fullName>
    </submittedName>
</protein>
<reference evidence="1 2" key="1">
    <citation type="submission" date="2019-09" db="EMBL/GenBank/DDBJ databases">
        <title>The draft genomes of Allium pathogen Pseudomonas sp.</title>
        <authorList>
            <person name="Fujikawa T."/>
            <person name="Sawada H."/>
        </authorList>
    </citation>
    <scope>NUCLEOTIDE SEQUENCE [LARGE SCALE GENOMIC DNA]</scope>
    <source>
        <strain evidence="1 2">MAFF 730085</strain>
    </source>
</reference>
<gene>
    <name evidence="1" type="ORF">F0170_11395</name>
</gene>
<proteinExistence type="predicted"/>
<evidence type="ECO:0000313" key="1">
    <source>
        <dbReference type="EMBL" id="MPQ84539.1"/>
    </source>
</evidence>
<sequence length="89" mass="9587">MFKATSQTHFNLATNDLKHEVQAFSFIGQPSISTPFSFELERVSEPAGLNIGRLLHTPAFMVFNSTGAGIGPIYRVAQSDGSVQGEASQ</sequence>
<accession>A0A5N7JT25</accession>
<dbReference type="RefSeq" id="WP_152749406.1">
    <property type="nucleotide sequence ID" value="NZ_VUBA01000059.1"/>
</dbReference>